<dbReference type="OrthoDB" id="10253869at2759"/>
<dbReference type="KEGG" id="ptkz:JDV02_002595"/>
<dbReference type="InterPro" id="IPR029058">
    <property type="entry name" value="AB_hydrolase_fold"/>
</dbReference>
<keyword evidence="4" id="KW-1185">Reference proteome</keyword>
<dbReference type="GeneID" id="72064556"/>
<dbReference type="SUPFAM" id="SSF53474">
    <property type="entry name" value="alpha/beta-Hydrolases"/>
    <property type="match status" value="1"/>
</dbReference>
<accession>A0A9Q8V7W4</accession>
<evidence type="ECO:0000256" key="1">
    <source>
        <dbReference type="SAM" id="MobiDB-lite"/>
    </source>
</evidence>
<dbReference type="AlphaFoldDB" id="A0A9Q8V7W4"/>
<dbReference type="InterPro" id="IPR001031">
    <property type="entry name" value="Thioesterase"/>
</dbReference>
<evidence type="ECO:0000259" key="2">
    <source>
        <dbReference type="Pfam" id="PF00975"/>
    </source>
</evidence>
<evidence type="ECO:0000313" key="4">
    <source>
        <dbReference type="Proteomes" id="UP000829364"/>
    </source>
</evidence>
<gene>
    <name evidence="3" type="ORF">JDV02_002595</name>
</gene>
<dbReference type="Gene3D" id="3.40.50.1820">
    <property type="entry name" value="alpha/beta hydrolase"/>
    <property type="match status" value="1"/>
</dbReference>
<proteinExistence type="predicted"/>
<protein>
    <submittedName>
        <fullName evidence="3">Secondary metabolism biosynthetic enzyme</fullName>
    </submittedName>
</protein>
<feature type="region of interest" description="Disordered" evidence="1">
    <location>
        <begin position="321"/>
        <end position="341"/>
    </location>
</feature>
<sequence length="341" mass="36880">MFGGDKNPIQVQAQPPGLEASPPPPLVLIHDGGGTTFSYFMLGKLNRAVWAIENPEYSSGKAWAGGVDEMAHRYIDVIIEAGIRGAIILGGWSFAGYVSLTMAHILARDPRGDLLHVAGFLMIDVPYFTPRPQLTVSTSEPEIEGIPDLVRTAFENVDDMMERWEKPRWDGPAAAVVGRGEGKLQVAGQVLAMPPPEGILHRPLGGTSWTTSHRQNGQPPTLEVTNPIIPPPGVMIRCAQPLPVTKQCPSTPARLDVHRDDVSLGWDGNYTDFLQAVIDVDADHYNVFDMCDVEKMENLTAQLITGLEILDGLDVFSLSSDDANHSSAPSHASPGSMPAHL</sequence>
<evidence type="ECO:0000313" key="3">
    <source>
        <dbReference type="EMBL" id="UNI16128.1"/>
    </source>
</evidence>
<dbReference type="Proteomes" id="UP000829364">
    <property type="component" value="Chromosome 2"/>
</dbReference>
<feature type="domain" description="Thioesterase" evidence="2">
    <location>
        <begin position="25"/>
        <end position="142"/>
    </location>
</feature>
<dbReference type="Pfam" id="PF00975">
    <property type="entry name" value="Thioesterase"/>
    <property type="match status" value="1"/>
</dbReference>
<organism evidence="3 4">
    <name type="scientific">Purpureocillium takamizusanense</name>
    <dbReference type="NCBI Taxonomy" id="2060973"/>
    <lineage>
        <taxon>Eukaryota</taxon>
        <taxon>Fungi</taxon>
        <taxon>Dikarya</taxon>
        <taxon>Ascomycota</taxon>
        <taxon>Pezizomycotina</taxon>
        <taxon>Sordariomycetes</taxon>
        <taxon>Hypocreomycetidae</taxon>
        <taxon>Hypocreales</taxon>
        <taxon>Ophiocordycipitaceae</taxon>
        <taxon>Purpureocillium</taxon>
    </lineage>
</organism>
<dbReference type="EMBL" id="CP086355">
    <property type="protein sequence ID" value="UNI16128.1"/>
    <property type="molecule type" value="Genomic_DNA"/>
</dbReference>
<dbReference type="RefSeq" id="XP_047839609.1">
    <property type="nucleotide sequence ID" value="XM_047983637.1"/>
</dbReference>
<name>A0A9Q8V7W4_9HYPO</name>
<reference evidence="3" key="1">
    <citation type="submission" date="2021-11" db="EMBL/GenBank/DDBJ databases">
        <title>Purpureocillium_takamizusanense_genome.</title>
        <authorList>
            <person name="Nguyen N.-H."/>
        </authorList>
    </citation>
    <scope>NUCLEOTIDE SEQUENCE</scope>
    <source>
        <strain evidence="3">PT3</strain>
    </source>
</reference>